<evidence type="ECO:0000313" key="2">
    <source>
        <dbReference type="Proteomes" id="UP001320706"/>
    </source>
</evidence>
<dbReference type="EMBL" id="JAMKPW020000041">
    <property type="protein sequence ID" value="KAK8196754.1"/>
    <property type="molecule type" value="Genomic_DNA"/>
</dbReference>
<reference evidence="1" key="1">
    <citation type="submission" date="2024-02" db="EMBL/GenBank/DDBJ databases">
        <title>Metagenome Assembled Genome of Zalaria obscura JY119.</title>
        <authorList>
            <person name="Vighnesh L."/>
            <person name="Jagadeeshwari U."/>
            <person name="Venkata Ramana C."/>
            <person name="Sasikala C."/>
        </authorList>
    </citation>
    <scope>NUCLEOTIDE SEQUENCE</scope>
    <source>
        <strain evidence="1">JY119</strain>
    </source>
</reference>
<accession>A0ACC3S609</accession>
<comment type="caution">
    <text evidence="1">The sequence shown here is derived from an EMBL/GenBank/DDBJ whole genome shotgun (WGS) entry which is preliminary data.</text>
</comment>
<sequence>MGEINVAYDGTSADLGVGGDMSLFSNSINWEDVFGSTDNLPTTAAFTAINNDGVNNGTVSPKDLFQDNSSSSMPPSTSFTNLTTPGSAMLDTPDEAYETSPLFNDSFTADASNDSWFPLFPATETNSPPAMTRTTSSTSQVLVHPGGDLRKRSSVNASPITPNVRASSVAGVRKREKPLPPIIVDENDTVALKRARNTAAARKSRDKKVRERETLESRIAELEAEVEHWKSLALAHS</sequence>
<evidence type="ECO:0000313" key="1">
    <source>
        <dbReference type="EMBL" id="KAK8196754.1"/>
    </source>
</evidence>
<dbReference type="Proteomes" id="UP001320706">
    <property type="component" value="Unassembled WGS sequence"/>
</dbReference>
<keyword evidence="2" id="KW-1185">Reference proteome</keyword>
<protein>
    <submittedName>
        <fullName evidence="1">General control protein</fullName>
    </submittedName>
</protein>
<gene>
    <name evidence="1" type="primary">GCN4</name>
    <name evidence="1" type="ORF">M8818_006921</name>
</gene>
<name>A0ACC3S609_9PEZI</name>
<proteinExistence type="predicted"/>
<organism evidence="1 2">
    <name type="scientific">Zalaria obscura</name>
    <dbReference type="NCBI Taxonomy" id="2024903"/>
    <lineage>
        <taxon>Eukaryota</taxon>
        <taxon>Fungi</taxon>
        <taxon>Dikarya</taxon>
        <taxon>Ascomycota</taxon>
        <taxon>Pezizomycotina</taxon>
        <taxon>Dothideomycetes</taxon>
        <taxon>Dothideomycetidae</taxon>
        <taxon>Dothideales</taxon>
        <taxon>Zalariaceae</taxon>
        <taxon>Zalaria</taxon>
    </lineage>
</organism>